<accession>A0A3M7S8B0</accession>
<keyword evidence="2" id="KW-1185">Reference proteome</keyword>
<gene>
    <name evidence="1" type="ORF">BpHYR1_049490</name>
</gene>
<dbReference type="AlphaFoldDB" id="A0A3M7S8B0"/>
<dbReference type="Proteomes" id="UP000276133">
    <property type="component" value="Unassembled WGS sequence"/>
</dbReference>
<sequence>MSCYHWLEWQQIIGIDVRRAVLLICMNINFTGQLLYAKSQVKLQHVELLSKSIYYNTVSKTKSKNFKKAINLPSVIHKSKCLEVYLKLIYHFVPLVARLDRYSLNRCKRNKKVKLPMATKTWLNSAKDKRPLDSLSYNLRPSMKSSYVPQDLIIFY</sequence>
<evidence type="ECO:0000313" key="2">
    <source>
        <dbReference type="Proteomes" id="UP000276133"/>
    </source>
</evidence>
<dbReference type="EMBL" id="REGN01001864">
    <property type="protein sequence ID" value="RNA32021.1"/>
    <property type="molecule type" value="Genomic_DNA"/>
</dbReference>
<evidence type="ECO:0000313" key="1">
    <source>
        <dbReference type="EMBL" id="RNA32021.1"/>
    </source>
</evidence>
<protein>
    <submittedName>
        <fullName evidence="1">Uncharacterized protein</fullName>
    </submittedName>
</protein>
<name>A0A3M7S8B0_BRAPC</name>
<reference evidence="1 2" key="1">
    <citation type="journal article" date="2018" name="Sci. Rep.">
        <title>Genomic signatures of local adaptation to the degree of environmental predictability in rotifers.</title>
        <authorList>
            <person name="Franch-Gras L."/>
            <person name="Hahn C."/>
            <person name="Garcia-Roger E.M."/>
            <person name="Carmona M.J."/>
            <person name="Serra M."/>
            <person name="Gomez A."/>
        </authorList>
    </citation>
    <scope>NUCLEOTIDE SEQUENCE [LARGE SCALE GENOMIC DNA]</scope>
    <source>
        <strain evidence="1">HYR1</strain>
    </source>
</reference>
<comment type="caution">
    <text evidence="1">The sequence shown here is derived from an EMBL/GenBank/DDBJ whole genome shotgun (WGS) entry which is preliminary data.</text>
</comment>
<organism evidence="1 2">
    <name type="scientific">Brachionus plicatilis</name>
    <name type="common">Marine rotifer</name>
    <name type="synonym">Brachionus muelleri</name>
    <dbReference type="NCBI Taxonomy" id="10195"/>
    <lineage>
        <taxon>Eukaryota</taxon>
        <taxon>Metazoa</taxon>
        <taxon>Spiralia</taxon>
        <taxon>Gnathifera</taxon>
        <taxon>Rotifera</taxon>
        <taxon>Eurotatoria</taxon>
        <taxon>Monogononta</taxon>
        <taxon>Pseudotrocha</taxon>
        <taxon>Ploima</taxon>
        <taxon>Brachionidae</taxon>
        <taxon>Brachionus</taxon>
    </lineage>
</organism>
<proteinExistence type="predicted"/>